<evidence type="ECO:0000313" key="2">
    <source>
        <dbReference type="Proteomes" id="UP000242287"/>
    </source>
</evidence>
<gene>
    <name evidence="1" type="ORF">AMATHDRAFT_145146</name>
</gene>
<proteinExistence type="predicted"/>
<dbReference type="OrthoDB" id="3268696at2759"/>
<dbReference type="AlphaFoldDB" id="A0A2A9NRX5"/>
<organism evidence="1 2">
    <name type="scientific">Amanita thiersii Skay4041</name>
    <dbReference type="NCBI Taxonomy" id="703135"/>
    <lineage>
        <taxon>Eukaryota</taxon>
        <taxon>Fungi</taxon>
        <taxon>Dikarya</taxon>
        <taxon>Basidiomycota</taxon>
        <taxon>Agaricomycotina</taxon>
        <taxon>Agaricomycetes</taxon>
        <taxon>Agaricomycetidae</taxon>
        <taxon>Agaricales</taxon>
        <taxon>Pluteineae</taxon>
        <taxon>Amanitaceae</taxon>
        <taxon>Amanita</taxon>
    </lineage>
</organism>
<dbReference type="EMBL" id="KZ302004">
    <property type="protein sequence ID" value="PFH50413.1"/>
    <property type="molecule type" value="Genomic_DNA"/>
</dbReference>
<protein>
    <submittedName>
        <fullName evidence="1">Uncharacterized protein</fullName>
    </submittedName>
</protein>
<accession>A0A2A9NRX5</accession>
<evidence type="ECO:0000313" key="1">
    <source>
        <dbReference type="EMBL" id="PFH50413.1"/>
    </source>
</evidence>
<sequence length="202" mass="23186">MAFRKRPLFSHPSRVALGWHCHGYSPDRLDYIAYVTQRERLLKSARGRVALMKGGIVWRLALHVVDPSAVIQGPTDMQEYGTIVTQGNWSHVDDELTPSELNLICGVYHVYENNGSQVASLSWWPQHELFMVSGLNVGYWTKKCENWYQERLRQINNGKLSILSVNNWDKAIRFHKADVKKLVKNNEHVSQMLLEAILGEDG</sequence>
<dbReference type="Proteomes" id="UP000242287">
    <property type="component" value="Unassembled WGS sequence"/>
</dbReference>
<keyword evidence="2" id="KW-1185">Reference proteome</keyword>
<name>A0A2A9NRX5_9AGAR</name>
<reference evidence="1 2" key="1">
    <citation type="submission" date="2014-02" db="EMBL/GenBank/DDBJ databases">
        <title>Transposable element dynamics among asymbiotic and ectomycorrhizal Amanita fungi.</title>
        <authorList>
            <consortium name="DOE Joint Genome Institute"/>
            <person name="Hess J."/>
            <person name="Skrede I."/>
            <person name="Wolfe B."/>
            <person name="LaButti K."/>
            <person name="Ohm R.A."/>
            <person name="Grigoriev I.V."/>
            <person name="Pringle A."/>
        </authorList>
    </citation>
    <scope>NUCLEOTIDE SEQUENCE [LARGE SCALE GENOMIC DNA]</scope>
    <source>
        <strain evidence="1 2">SKay4041</strain>
    </source>
</reference>